<dbReference type="SUPFAM" id="SSF53474">
    <property type="entry name" value="alpha/beta-Hydrolases"/>
    <property type="match status" value="1"/>
</dbReference>
<dbReference type="GO" id="GO:0072330">
    <property type="term" value="P:monocarboxylic acid biosynthetic process"/>
    <property type="evidence" value="ECO:0007669"/>
    <property type="project" value="UniProtKB-ARBA"/>
</dbReference>
<feature type="signal peptide" evidence="3">
    <location>
        <begin position="1"/>
        <end position="21"/>
    </location>
</feature>
<comment type="caution">
    <text evidence="6">The sequence shown here is derived from an EMBL/GenBank/DDBJ whole genome shotgun (WGS) entry which is preliminary data.</text>
</comment>
<dbReference type="InterPro" id="IPR002921">
    <property type="entry name" value="Fungal_lipase-type"/>
</dbReference>
<proteinExistence type="predicted"/>
<dbReference type="Gene3D" id="3.40.50.1820">
    <property type="entry name" value="alpha/beta hydrolase"/>
    <property type="match status" value="1"/>
</dbReference>
<dbReference type="CDD" id="cd00519">
    <property type="entry name" value="Lipase_3"/>
    <property type="match status" value="1"/>
</dbReference>
<dbReference type="GO" id="GO:0016042">
    <property type="term" value="P:lipid catabolic process"/>
    <property type="evidence" value="ECO:0007669"/>
    <property type="project" value="InterPro"/>
</dbReference>
<evidence type="ECO:0000256" key="2">
    <source>
        <dbReference type="ARBA" id="ARBA00022801"/>
    </source>
</evidence>
<sequence length="308" mass="33713">MISSNLSIRALLLSFCMTLFASPIQLSRRDISSELLDDFKLFAQFAALAACDQNINSTGNKLTCDYGLCGLVEADDTETIDAFHNSTAATGYVALDHTKKLILLTFRGTITKHDGDTDFQFFYTSIEDVCPGCKAHSGFWTYWKSAEERAIVQLQKATKSHPDYGVAVVGHSLGGAVATLAGTVLRQKGFTLDIWTFGGPKVGNKKLAEFITNQRAPVSVYRATHASDIVPRLPLTGIIFDYSQPSPEYWINQPTGEQVTTDVVKYIEGINSIEGNAGQSGIRWPDPNHGWYFGNMSICLPPADKPAD</sequence>
<evidence type="ECO:0008006" key="8">
    <source>
        <dbReference type="Google" id="ProtNLM"/>
    </source>
</evidence>
<dbReference type="GO" id="GO:0017000">
    <property type="term" value="P:antibiotic biosynthetic process"/>
    <property type="evidence" value="ECO:0007669"/>
    <property type="project" value="UniProtKB-ARBA"/>
</dbReference>
<dbReference type="EMBL" id="MDYN01000030">
    <property type="protein sequence ID" value="OQD80946.1"/>
    <property type="molecule type" value="Genomic_DNA"/>
</dbReference>
<dbReference type="InterPro" id="IPR051299">
    <property type="entry name" value="AB_hydrolase_lip/est"/>
</dbReference>
<dbReference type="PANTHER" id="PTHR46640">
    <property type="entry name" value="TRIACYLGLYCEROL LIPASE, PUTATIVE (AFU_ORTHOLOGUE AFUA_6G06510)-RELATED"/>
    <property type="match status" value="1"/>
</dbReference>
<evidence type="ECO:0000313" key="6">
    <source>
        <dbReference type="EMBL" id="OQD80946.1"/>
    </source>
</evidence>
<feature type="domain" description="Fungal lipase-type" evidence="4">
    <location>
        <begin position="104"/>
        <end position="235"/>
    </location>
</feature>
<feature type="domain" description="Mono-/di-acylglycerol lipase N-terminal" evidence="5">
    <location>
        <begin position="12"/>
        <end position="77"/>
    </location>
</feature>
<dbReference type="STRING" id="416450.A0A1V6PWS4"/>
<accession>A0A1V6PWS4</accession>
<dbReference type="Proteomes" id="UP000191672">
    <property type="component" value="Unassembled WGS sequence"/>
</dbReference>
<name>A0A1V6PWS4_9EURO</name>
<reference evidence="7" key="1">
    <citation type="journal article" date="2017" name="Nat. Microbiol.">
        <title>Global analysis of biosynthetic gene clusters reveals vast potential of secondary metabolite production in Penicillium species.</title>
        <authorList>
            <person name="Nielsen J.C."/>
            <person name="Grijseels S."/>
            <person name="Prigent S."/>
            <person name="Ji B."/>
            <person name="Dainat J."/>
            <person name="Nielsen K.F."/>
            <person name="Frisvad J.C."/>
            <person name="Workman M."/>
            <person name="Nielsen J."/>
        </authorList>
    </citation>
    <scope>NUCLEOTIDE SEQUENCE [LARGE SCALE GENOMIC DNA]</scope>
    <source>
        <strain evidence="7">IBT 31811</strain>
    </source>
</reference>
<dbReference type="InterPro" id="IPR029058">
    <property type="entry name" value="AB_hydrolase_fold"/>
</dbReference>
<evidence type="ECO:0000259" key="4">
    <source>
        <dbReference type="Pfam" id="PF01764"/>
    </source>
</evidence>
<evidence type="ECO:0000256" key="1">
    <source>
        <dbReference type="ARBA" id="ARBA00022729"/>
    </source>
</evidence>
<keyword evidence="7" id="KW-1185">Reference proteome</keyword>
<evidence type="ECO:0000256" key="3">
    <source>
        <dbReference type="SAM" id="SignalP"/>
    </source>
</evidence>
<protein>
    <recommendedName>
        <fullName evidence="8">Fungal lipase-like domain-containing protein</fullName>
    </recommendedName>
</protein>
<evidence type="ECO:0000313" key="7">
    <source>
        <dbReference type="Proteomes" id="UP000191672"/>
    </source>
</evidence>
<keyword evidence="2" id="KW-0378">Hydrolase</keyword>
<dbReference type="GO" id="GO:0016787">
    <property type="term" value="F:hydrolase activity"/>
    <property type="evidence" value="ECO:0007669"/>
    <property type="project" value="UniProtKB-KW"/>
</dbReference>
<dbReference type="Pfam" id="PF03893">
    <property type="entry name" value="Lipase3_N"/>
    <property type="match status" value="1"/>
</dbReference>
<dbReference type="PANTHER" id="PTHR46640:SF1">
    <property type="entry name" value="FUNGAL LIPASE-LIKE DOMAIN-CONTAINING PROTEIN-RELATED"/>
    <property type="match status" value="1"/>
</dbReference>
<feature type="chain" id="PRO_5011985956" description="Fungal lipase-like domain-containing protein" evidence="3">
    <location>
        <begin position="22"/>
        <end position="308"/>
    </location>
</feature>
<organism evidence="6 7">
    <name type="scientific">Penicillium antarcticum</name>
    <dbReference type="NCBI Taxonomy" id="416450"/>
    <lineage>
        <taxon>Eukaryota</taxon>
        <taxon>Fungi</taxon>
        <taxon>Dikarya</taxon>
        <taxon>Ascomycota</taxon>
        <taxon>Pezizomycotina</taxon>
        <taxon>Eurotiomycetes</taxon>
        <taxon>Eurotiomycetidae</taxon>
        <taxon>Eurotiales</taxon>
        <taxon>Aspergillaceae</taxon>
        <taxon>Penicillium</taxon>
    </lineage>
</organism>
<dbReference type="AlphaFoldDB" id="A0A1V6PWS4"/>
<keyword evidence="1 3" id="KW-0732">Signal</keyword>
<evidence type="ECO:0000259" key="5">
    <source>
        <dbReference type="Pfam" id="PF03893"/>
    </source>
</evidence>
<dbReference type="Pfam" id="PF01764">
    <property type="entry name" value="Lipase_3"/>
    <property type="match status" value="1"/>
</dbReference>
<gene>
    <name evidence="6" type="ORF">PENANT_c030G05462</name>
</gene>
<dbReference type="InterPro" id="IPR005592">
    <property type="entry name" value="Mono/diacylglycerol_lipase_N"/>
</dbReference>